<name>A0A5C8IMY0_9BACT</name>
<comment type="caution">
    <text evidence="7">The sequence shown here is derived from an EMBL/GenBank/DDBJ whole genome shotgun (WGS) entry which is preliminary data.</text>
</comment>
<evidence type="ECO:0000259" key="6">
    <source>
        <dbReference type="Pfam" id="PF21254"/>
    </source>
</evidence>
<evidence type="ECO:0000259" key="5">
    <source>
        <dbReference type="Pfam" id="PF13472"/>
    </source>
</evidence>
<feature type="domain" description="Beta-agarase/YXIM esterase-like galactose-binding" evidence="6">
    <location>
        <begin position="28"/>
        <end position="148"/>
    </location>
</feature>
<protein>
    <submittedName>
        <fullName evidence="7">Rhamnogalacturonan acetylesterase</fullName>
    </submittedName>
</protein>
<dbReference type="SUPFAM" id="SSF52266">
    <property type="entry name" value="SGNH hydrolase"/>
    <property type="match status" value="1"/>
</dbReference>
<dbReference type="InterPro" id="IPR036514">
    <property type="entry name" value="SGNH_hydro_sf"/>
</dbReference>
<reference evidence="7 8" key="1">
    <citation type="submission" date="2019-08" db="EMBL/GenBank/DDBJ databases">
        <authorList>
            <person name="Shi S."/>
        </authorList>
    </citation>
    <scope>NUCLEOTIDE SEQUENCE [LARGE SCALE GENOMIC DNA]</scope>
    <source>
        <strain evidence="7 8">GY10130</strain>
    </source>
</reference>
<dbReference type="RefSeq" id="WP_147924115.1">
    <property type="nucleotide sequence ID" value="NZ_VRTY01000154.1"/>
</dbReference>
<keyword evidence="4" id="KW-0732">Signal</keyword>
<dbReference type="PANTHER" id="PTHR43695">
    <property type="entry name" value="PUTATIVE (AFU_ORTHOLOGUE AFUA_2G17250)-RELATED"/>
    <property type="match status" value="1"/>
</dbReference>
<dbReference type="Pfam" id="PF21254">
    <property type="entry name" value="AGA-YXIM_GBD"/>
    <property type="match status" value="1"/>
</dbReference>
<dbReference type="InterPro" id="IPR008979">
    <property type="entry name" value="Galactose-bd-like_sf"/>
</dbReference>
<evidence type="ECO:0000313" key="8">
    <source>
        <dbReference type="Proteomes" id="UP000321926"/>
    </source>
</evidence>
<feature type="region of interest" description="Disordered" evidence="3">
    <location>
        <begin position="412"/>
        <end position="434"/>
    </location>
</feature>
<dbReference type="Gene3D" id="3.40.50.1110">
    <property type="entry name" value="SGNH hydrolase"/>
    <property type="match status" value="1"/>
</dbReference>
<proteinExistence type="inferred from homology"/>
<evidence type="ECO:0000256" key="1">
    <source>
        <dbReference type="ARBA" id="ARBA00008668"/>
    </source>
</evidence>
<feature type="chain" id="PRO_5022998542" evidence="4">
    <location>
        <begin position="24"/>
        <end position="434"/>
    </location>
</feature>
<sequence>MKNRSIIKPLAAALLLFSGAASAQQTSFRFDFGSGKTAKKYLPVPPATPYGGTTGYGFDLGTSVTAVSRKNKNPLTSDFVTSDQAFYFSVAVPEGNYKVTLTLGDLQSSTQSTVKAESRRLMLEQLQTEPGQVVTQTFVVNIKNRQIDNARQVSLKPREETKLDWDDKLTLEFSAHTALSSLEIEKVEDQVTVYLAGNSTVVNQEEEPWASWGQMIPRFFGPGVAIANHAESGLSLGSFMSSKRLDKVMSIIKPGDFLFIEFGHNDEKEKGPEDGPYKSYTERLRFFVKEVKSKGATPIILTPTARRSFNASGEMTNSHGDYPDAARKVAAAEQVALIDLTQLTTTLYETLGPEGSKKAFVIYPEQGLNDNTHFNTYGAYQIAKLVVQEIKNQNLSLSTYLRQTPDYLPTHPDDFEKFNLPASPKGSLTKPDGN</sequence>
<dbReference type="GO" id="GO:0016788">
    <property type="term" value="F:hydrolase activity, acting on ester bonds"/>
    <property type="evidence" value="ECO:0007669"/>
    <property type="project" value="UniProtKB-ARBA"/>
</dbReference>
<dbReference type="EMBL" id="VRTY01000154">
    <property type="protein sequence ID" value="TXK22481.1"/>
    <property type="molecule type" value="Genomic_DNA"/>
</dbReference>
<dbReference type="InterPro" id="IPR049033">
    <property type="entry name" value="AGA-YXIM_GBD"/>
</dbReference>
<keyword evidence="2" id="KW-0378">Hydrolase</keyword>
<dbReference type="OrthoDB" id="9807041at2"/>
<dbReference type="CDD" id="cd01821">
    <property type="entry name" value="Rhamnogalacturan_acetylesterase_like"/>
    <property type="match status" value="1"/>
</dbReference>
<feature type="signal peptide" evidence="4">
    <location>
        <begin position="1"/>
        <end position="23"/>
    </location>
</feature>
<dbReference type="AlphaFoldDB" id="A0A5C8IMY0"/>
<evidence type="ECO:0000256" key="2">
    <source>
        <dbReference type="ARBA" id="ARBA00022801"/>
    </source>
</evidence>
<dbReference type="InterPro" id="IPR037459">
    <property type="entry name" value="RhgT-like"/>
</dbReference>
<evidence type="ECO:0000256" key="4">
    <source>
        <dbReference type="SAM" id="SignalP"/>
    </source>
</evidence>
<dbReference type="Proteomes" id="UP000321926">
    <property type="component" value="Unassembled WGS sequence"/>
</dbReference>
<evidence type="ECO:0000313" key="7">
    <source>
        <dbReference type="EMBL" id="TXK22481.1"/>
    </source>
</evidence>
<feature type="domain" description="SGNH hydrolase-type esterase" evidence="5">
    <location>
        <begin position="197"/>
        <end position="349"/>
    </location>
</feature>
<evidence type="ECO:0000256" key="3">
    <source>
        <dbReference type="SAM" id="MobiDB-lite"/>
    </source>
</evidence>
<organism evidence="7 8">
    <name type="scientific">Pontibacter qinzhouensis</name>
    <dbReference type="NCBI Taxonomy" id="2603253"/>
    <lineage>
        <taxon>Bacteria</taxon>
        <taxon>Pseudomonadati</taxon>
        <taxon>Bacteroidota</taxon>
        <taxon>Cytophagia</taxon>
        <taxon>Cytophagales</taxon>
        <taxon>Hymenobacteraceae</taxon>
        <taxon>Pontibacter</taxon>
    </lineage>
</organism>
<dbReference type="Pfam" id="PF13472">
    <property type="entry name" value="Lipase_GDSL_2"/>
    <property type="match status" value="1"/>
</dbReference>
<dbReference type="SUPFAM" id="SSF49785">
    <property type="entry name" value="Galactose-binding domain-like"/>
    <property type="match status" value="1"/>
</dbReference>
<dbReference type="InterPro" id="IPR013830">
    <property type="entry name" value="SGNH_hydro"/>
</dbReference>
<gene>
    <name evidence="7" type="ORF">FVR03_22955</name>
</gene>
<dbReference type="PANTHER" id="PTHR43695:SF1">
    <property type="entry name" value="RHAMNOGALACTURONAN ACETYLESTERASE"/>
    <property type="match status" value="1"/>
</dbReference>
<keyword evidence="8" id="KW-1185">Reference proteome</keyword>
<accession>A0A5C8IMY0</accession>
<dbReference type="Gene3D" id="2.60.120.430">
    <property type="entry name" value="Galactose-binding lectin"/>
    <property type="match status" value="1"/>
</dbReference>
<comment type="similarity">
    <text evidence="1">Belongs to the 'GDSL' lipolytic enzyme family.</text>
</comment>